<organism evidence="7 8">
    <name type="scientific">Paenibacillus swuensis</name>
    <dbReference type="NCBI Taxonomy" id="1178515"/>
    <lineage>
        <taxon>Bacteria</taxon>
        <taxon>Bacillati</taxon>
        <taxon>Bacillota</taxon>
        <taxon>Bacilli</taxon>
        <taxon>Bacillales</taxon>
        <taxon>Paenibacillaceae</taxon>
        <taxon>Paenibacillus</taxon>
    </lineage>
</organism>
<comment type="cofactor">
    <cofactor evidence="1">
        <name>Mg(2+)</name>
        <dbReference type="ChEBI" id="CHEBI:18420"/>
    </cofactor>
</comment>
<evidence type="ECO:0000256" key="1">
    <source>
        <dbReference type="ARBA" id="ARBA00001946"/>
    </source>
</evidence>
<keyword evidence="5" id="KW-0694">RNA-binding</keyword>
<evidence type="ECO:0000256" key="3">
    <source>
        <dbReference type="ARBA" id="ARBA00022801"/>
    </source>
</evidence>
<proteinExistence type="predicted"/>
<dbReference type="GO" id="GO:0005737">
    <property type="term" value="C:cytoplasm"/>
    <property type="evidence" value="ECO:0007669"/>
    <property type="project" value="TreeGrafter"/>
</dbReference>
<dbReference type="GO" id="GO:0004540">
    <property type="term" value="F:RNA nuclease activity"/>
    <property type="evidence" value="ECO:0007669"/>
    <property type="project" value="InterPro"/>
</dbReference>
<feature type="domain" description="S1 motif" evidence="6">
    <location>
        <begin position="38"/>
        <end position="116"/>
    </location>
</feature>
<dbReference type="EMBL" id="CP011388">
    <property type="protein sequence ID" value="ANE47175.1"/>
    <property type="molecule type" value="Genomic_DNA"/>
</dbReference>
<dbReference type="InterPro" id="IPR012340">
    <property type="entry name" value="NA-bd_OB-fold"/>
</dbReference>
<dbReference type="PATRIC" id="fig|1178515.4.peg.2786"/>
<accession>A0A172TJE6</accession>
<dbReference type="GO" id="GO:0046872">
    <property type="term" value="F:metal ion binding"/>
    <property type="evidence" value="ECO:0007669"/>
    <property type="project" value="UniProtKB-KW"/>
</dbReference>
<dbReference type="GO" id="GO:0003723">
    <property type="term" value="F:RNA binding"/>
    <property type="evidence" value="ECO:0007669"/>
    <property type="project" value="UniProtKB-KW"/>
</dbReference>
<dbReference type="InterPro" id="IPR003029">
    <property type="entry name" value="S1_domain"/>
</dbReference>
<dbReference type="GO" id="GO:0016787">
    <property type="term" value="F:hydrolase activity"/>
    <property type="evidence" value="ECO:0007669"/>
    <property type="project" value="UniProtKB-KW"/>
</dbReference>
<dbReference type="KEGG" id="pswu:SY83_13885"/>
<evidence type="ECO:0000256" key="4">
    <source>
        <dbReference type="ARBA" id="ARBA00022842"/>
    </source>
</evidence>
<dbReference type="SMART" id="SM00316">
    <property type="entry name" value="S1"/>
    <property type="match status" value="1"/>
</dbReference>
<evidence type="ECO:0000313" key="7">
    <source>
        <dbReference type="EMBL" id="ANE47175.1"/>
    </source>
</evidence>
<keyword evidence="3" id="KW-0378">Hydrolase</keyword>
<dbReference type="Gene3D" id="2.40.50.140">
    <property type="entry name" value="Nucleic acid-binding proteins"/>
    <property type="match status" value="1"/>
</dbReference>
<dbReference type="PROSITE" id="PS50126">
    <property type="entry name" value="S1"/>
    <property type="match status" value="1"/>
</dbReference>
<dbReference type="STRING" id="1178515.SY83_13885"/>
<dbReference type="AlphaFoldDB" id="A0A172TJE6"/>
<dbReference type="OrthoDB" id="9804278at2"/>
<dbReference type="SUPFAM" id="SSF50249">
    <property type="entry name" value="Nucleic acid-binding proteins"/>
    <property type="match status" value="1"/>
</dbReference>
<dbReference type="PANTHER" id="PTHR30001">
    <property type="entry name" value="RIBONUCLEASE"/>
    <property type="match status" value="1"/>
</dbReference>
<dbReference type="InterPro" id="IPR019307">
    <property type="entry name" value="RNA-bd_AU-1/RNase_E/G"/>
</dbReference>
<evidence type="ECO:0000313" key="8">
    <source>
        <dbReference type="Proteomes" id="UP000076927"/>
    </source>
</evidence>
<dbReference type="CDD" id="cd04453">
    <property type="entry name" value="S1_RNase_E"/>
    <property type="match status" value="1"/>
</dbReference>
<dbReference type="RefSeq" id="WP_068607449.1">
    <property type="nucleotide sequence ID" value="NZ_CP011388.1"/>
</dbReference>
<name>A0A172TJE6_9BACL</name>
<evidence type="ECO:0000256" key="2">
    <source>
        <dbReference type="ARBA" id="ARBA00022723"/>
    </source>
</evidence>
<dbReference type="PANTHER" id="PTHR30001:SF0">
    <property type="entry name" value="RIBONUCLEASE G"/>
    <property type="match status" value="1"/>
</dbReference>
<evidence type="ECO:0000259" key="6">
    <source>
        <dbReference type="PROSITE" id="PS50126"/>
    </source>
</evidence>
<keyword evidence="2" id="KW-0479">Metal-binding</keyword>
<dbReference type="InterPro" id="IPR004659">
    <property type="entry name" value="RNase_E/G"/>
</dbReference>
<keyword evidence="4" id="KW-0460">Magnesium</keyword>
<dbReference type="NCBIfam" id="TIGR00757">
    <property type="entry name" value="RNaseEG"/>
    <property type="match status" value="1"/>
</dbReference>
<gene>
    <name evidence="7" type="ORF">SY83_13885</name>
</gene>
<dbReference type="GO" id="GO:0006364">
    <property type="term" value="P:rRNA processing"/>
    <property type="evidence" value="ECO:0007669"/>
    <property type="project" value="TreeGrafter"/>
</dbReference>
<reference evidence="7 8" key="1">
    <citation type="submission" date="2015-01" db="EMBL/GenBank/DDBJ databases">
        <title>Paenibacillus swuensis/DY6/whole genome sequencing.</title>
        <authorList>
            <person name="Kim M.K."/>
            <person name="Srinivasan S."/>
            <person name="Lee J.-J."/>
        </authorList>
    </citation>
    <scope>NUCLEOTIDE SEQUENCE [LARGE SCALE GENOMIC DNA]</scope>
    <source>
        <strain evidence="7 8">DY6</strain>
    </source>
</reference>
<evidence type="ECO:0000256" key="5">
    <source>
        <dbReference type="ARBA" id="ARBA00022884"/>
    </source>
</evidence>
<dbReference type="Pfam" id="PF10150">
    <property type="entry name" value="RNase_E_G"/>
    <property type="match status" value="1"/>
</dbReference>
<dbReference type="Proteomes" id="UP000076927">
    <property type="component" value="Chromosome"/>
</dbReference>
<protein>
    <submittedName>
        <fullName evidence="7">Ribonuclease</fullName>
    </submittedName>
</protein>
<keyword evidence="8" id="KW-1185">Reference proteome</keyword>
<sequence length="415" mass="46700">MNEIVVHCGENQTEVALLENGMLAEYYVERPSGRTVAGNIYRARVVNVLPGMQAAFVDIGLRKNAFLYVDDLLDPHLEKQPKRKPSITELVKEGDELIVQVTKEPSGSKGARVTTHYALPGRCLVYMPYADYVGVSRKLSSEAERNRLKNLGEMLRQPGEGVILRTAAEGVTEELVAQDLSFLRKLWSSIQLRKGEGVVPSELYGELDIVPRLVRDAFTENVNLMIIDHPVKCAEIVGLLQGFAPELASRVRKVPAEQIRQRLSAAEREYERMIQRKVGLANGGYLVIDQTEALTVIDVNTGKYIGNDSLELTVFDTNLEAAREIARLLRLRDIGGIVIIDFIDMEQDKHREEVLKRLELTMKKDRSKHHVVGWTKLGLIELTRRKIRENHSHGNNVPCPVCKGSGKHTVRERRG</sequence>